<comment type="caution">
    <text evidence="2">The sequence shown here is derived from an EMBL/GenBank/DDBJ whole genome shotgun (WGS) entry which is preliminary data.</text>
</comment>
<gene>
    <name evidence="2" type="ORF">Dsi01nite_020400</name>
</gene>
<feature type="transmembrane region" description="Helical" evidence="1">
    <location>
        <begin position="72"/>
        <end position="91"/>
    </location>
</feature>
<keyword evidence="3" id="KW-1185">Reference proteome</keyword>
<name>A0A919PHY6_9ACTN</name>
<accession>A0A919PHY6</accession>
<evidence type="ECO:0000313" key="2">
    <source>
        <dbReference type="EMBL" id="GIG43999.1"/>
    </source>
</evidence>
<keyword evidence="1" id="KW-0812">Transmembrane</keyword>
<protein>
    <submittedName>
        <fullName evidence="2">Uncharacterized protein</fullName>
    </submittedName>
</protein>
<keyword evidence="1" id="KW-0472">Membrane</keyword>
<evidence type="ECO:0000313" key="3">
    <source>
        <dbReference type="Proteomes" id="UP000660611"/>
    </source>
</evidence>
<dbReference type="Proteomes" id="UP000660611">
    <property type="component" value="Unassembled WGS sequence"/>
</dbReference>
<sequence length="214" mass="23112">MRTRSLWLASPFVAVAVLAIAVEVYAHRNPRNYLALRPVAEYGPTFAVALAVPVLLALAVLVAAPPGSFRTVTAWVLVALVLPVGCVGGLADPLVAAERQVRSSTTATRSSDGRWEVVIVGYTYHSDSDGYLDEFVLRSRAGWLSREAPRPLAFIWHSSHQVQVEVVRVEIPAPGAIELHTSDGAVHRTTFDPAGLAIADRFEQCGDEGQFICP</sequence>
<dbReference type="AlphaFoldDB" id="A0A919PHY6"/>
<reference evidence="2" key="1">
    <citation type="submission" date="2021-01" db="EMBL/GenBank/DDBJ databases">
        <title>Whole genome shotgun sequence of Dactylosporangium siamense NBRC 106093.</title>
        <authorList>
            <person name="Komaki H."/>
            <person name="Tamura T."/>
        </authorList>
    </citation>
    <scope>NUCLEOTIDE SEQUENCE</scope>
    <source>
        <strain evidence="2">NBRC 106093</strain>
    </source>
</reference>
<keyword evidence="1" id="KW-1133">Transmembrane helix</keyword>
<feature type="transmembrane region" description="Helical" evidence="1">
    <location>
        <begin position="45"/>
        <end position="65"/>
    </location>
</feature>
<proteinExistence type="predicted"/>
<organism evidence="2 3">
    <name type="scientific">Dactylosporangium siamense</name>
    <dbReference type="NCBI Taxonomy" id="685454"/>
    <lineage>
        <taxon>Bacteria</taxon>
        <taxon>Bacillati</taxon>
        <taxon>Actinomycetota</taxon>
        <taxon>Actinomycetes</taxon>
        <taxon>Micromonosporales</taxon>
        <taxon>Micromonosporaceae</taxon>
        <taxon>Dactylosporangium</taxon>
    </lineage>
</organism>
<evidence type="ECO:0000256" key="1">
    <source>
        <dbReference type="SAM" id="Phobius"/>
    </source>
</evidence>
<dbReference type="EMBL" id="BONQ01000029">
    <property type="protein sequence ID" value="GIG43999.1"/>
    <property type="molecule type" value="Genomic_DNA"/>
</dbReference>